<dbReference type="CDD" id="cd00176">
    <property type="entry name" value="SPEC"/>
    <property type="match status" value="1"/>
</dbReference>
<feature type="compositionally biased region" description="Basic residues" evidence="7">
    <location>
        <begin position="6233"/>
        <end position="6242"/>
    </location>
</feature>
<feature type="compositionally biased region" description="Basic and acidic residues" evidence="7">
    <location>
        <begin position="6106"/>
        <end position="6117"/>
    </location>
</feature>
<feature type="compositionally biased region" description="Basic and acidic residues" evidence="7">
    <location>
        <begin position="1929"/>
        <end position="1942"/>
    </location>
</feature>
<feature type="compositionally biased region" description="Basic and acidic residues" evidence="7">
    <location>
        <begin position="4830"/>
        <end position="4876"/>
    </location>
</feature>
<feature type="compositionally biased region" description="Basic and acidic residues" evidence="7">
    <location>
        <begin position="3209"/>
        <end position="3218"/>
    </location>
</feature>
<dbReference type="PANTHER" id="PTHR47535:SF10">
    <property type="entry name" value="MUSCLE-SPECIFIC PROTEIN 300 KDA"/>
    <property type="match status" value="1"/>
</dbReference>
<feature type="compositionally biased region" description="Basic and acidic residues" evidence="7">
    <location>
        <begin position="2182"/>
        <end position="2194"/>
    </location>
</feature>
<feature type="compositionally biased region" description="Basic and acidic residues" evidence="7">
    <location>
        <begin position="1602"/>
        <end position="1615"/>
    </location>
</feature>
<keyword evidence="3" id="KW-0677">Repeat</keyword>
<dbReference type="GO" id="GO:0007097">
    <property type="term" value="P:nuclear migration"/>
    <property type="evidence" value="ECO:0007669"/>
    <property type="project" value="TreeGrafter"/>
</dbReference>
<comment type="caution">
    <text evidence="8">The sequence shown here is derived from an EMBL/GenBank/DDBJ whole genome shotgun (WGS) entry which is preliminary data.</text>
</comment>
<feature type="compositionally biased region" description="Basic and acidic residues" evidence="7">
    <location>
        <begin position="997"/>
        <end position="1010"/>
    </location>
</feature>
<dbReference type="SMART" id="SM00150">
    <property type="entry name" value="SPEC"/>
    <property type="match status" value="3"/>
</dbReference>
<organism evidence="8 9">
    <name type="scientific">Spodoptera exigua</name>
    <name type="common">Beet armyworm</name>
    <name type="synonym">Noctua fulgens</name>
    <dbReference type="NCBI Taxonomy" id="7107"/>
    <lineage>
        <taxon>Eukaryota</taxon>
        <taxon>Metazoa</taxon>
        <taxon>Ecdysozoa</taxon>
        <taxon>Arthropoda</taxon>
        <taxon>Hexapoda</taxon>
        <taxon>Insecta</taxon>
        <taxon>Pterygota</taxon>
        <taxon>Neoptera</taxon>
        <taxon>Endopterygota</taxon>
        <taxon>Lepidoptera</taxon>
        <taxon>Glossata</taxon>
        <taxon>Ditrysia</taxon>
        <taxon>Noctuoidea</taxon>
        <taxon>Noctuidae</taxon>
        <taxon>Amphipyrinae</taxon>
        <taxon>Spodoptera</taxon>
    </lineage>
</organism>
<feature type="compositionally biased region" description="Polar residues" evidence="7">
    <location>
        <begin position="6538"/>
        <end position="6556"/>
    </location>
</feature>
<dbReference type="GO" id="GO:0051015">
    <property type="term" value="F:actin filament binding"/>
    <property type="evidence" value="ECO:0007669"/>
    <property type="project" value="TreeGrafter"/>
</dbReference>
<feature type="compositionally biased region" description="Basic residues" evidence="7">
    <location>
        <begin position="3533"/>
        <end position="3542"/>
    </location>
</feature>
<feature type="region of interest" description="Disordered" evidence="7">
    <location>
        <begin position="6978"/>
        <end position="7007"/>
    </location>
</feature>
<feature type="coiled-coil region" evidence="6">
    <location>
        <begin position="29"/>
        <end position="128"/>
    </location>
</feature>
<feature type="region of interest" description="Disordered" evidence="7">
    <location>
        <begin position="5947"/>
        <end position="5985"/>
    </location>
</feature>
<feature type="compositionally biased region" description="Basic and acidic residues" evidence="7">
    <location>
        <begin position="788"/>
        <end position="849"/>
    </location>
</feature>
<feature type="region of interest" description="Disordered" evidence="7">
    <location>
        <begin position="3799"/>
        <end position="3828"/>
    </location>
</feature>
<evidence type="ECO:0000256" key="5">
    <source>
        <dbReference type="ARBA" id="ARBA00023136"/>
    </source>
</evidence>
<feature type="compositionally biased region" description="Acidic residues" evidence="7">
    <location>
        <begin position="919"/>
        <end position="929"/>
    </location>
</feature>
<keyword evidence="5" id="KW-0472">Membrane</keyword>
<evidence type="ECO:0000256" key="4">
    <source>
        <dbReference type="ARBA" id="ARBA00022989"/>
    </source>
</evidence>
<evidence type="ECO:0000313" key="8">
    <source>
        <dbReference type="EMBL" id="KAH9639972.1"/>
    </source>
</evidence>
<feature type="compositionally biased region" description="Basic and acidic residues" evidence="7">
    <location>
        <begin position="4090"/>
        <end position="4104"/>
    </location>
</feature>
<feature type="region of interest" description="Disordered" evidence="7">
    <location>
        <begin position="4450"/>
        <end position="4482"/>
    </location>
</feature>
<protein>
    <submittedName>
        <fullName evidence="8">Uncharacterized protein</fullName>
    </submittedName>
</protein>
<dbReference type="PANTHER" id="PTHR47535">
    <property type="entry name" value="MUSCLE-SPECIFIC PROTEIN 300 KDA, ISOFORM G"/>
    <property type="match status" value="1"/>
</dbReference>
<feature type="compositionally biased region" description="Low complexity" evidence="7">
    <location>
        <begin position="6800"/>
        <end position="6816"/>
    </location>
</feature>
<feature type="region of interest" description="Disordered" evidence="7">
    <location>
        <begin position="583"/>
        <end position="619"/>
    </location>
</feature>
<feature type="region of interest" description="Disordered" evidence="7">
    <location>
        <begin position="6208"/>
        <end position="6472"/>
    </location>
</feature>
<proteinExistence type="predicted"/>
<feature type="compositionally biased region" description="Basic residues" evidence="7">
    <location>
        <begin position="6367"/>
        <end position="6377"/>
    </location>
</feature>
<feature type="compositionally biased region" description="Polar residues" evidence="7">
    <location>
        <begin position="6820"/>
        <end position="6832"/>
    </location>
</feature>
<feature type="compositionally biased region" description="Basic and acidic residues" evidence="7">
    <location>
        <begin position="6208"/>
        <end position="6221"/>
    </location>
</feature>
<feature type="compositionally biased region" description="Basic and acidic residues" evidence="7">
    <location>
        <begin position="3406"/>
        <end position="3416"/>
    </location>
</feature>
<feature type="compositionally biased region" description="Basic residues" evidence="7">
    <location>
        <begin position="934"/>
        <end position="945"/>
    </location>
</feature>
<feature type="coiled-coil region" evidence="6">
    <location>
        <begin position="7591"/>
        <end position="7618"/>
    </location>
</feature>
<feature type="region of interest" description="Disordered" evidence="7">
    <location>
        <begin position="5242"/>
        <end position="5275"/>
    </location>
</feature>
<feature type="region of interest" description="Disordered" evidence="7">
    <location>
        <begin position="6514"/>
        <end position="6565"/>
    </location>
</feature>
<feature type="region of interest" description="Disordered" evidence="7">
    <location>
        <begin position="1239"/>
        <end position="1262"/>
    </location>
</feature>
<feature type="compositionally biased region" description="Polar residues" evidence="7">
    <location>
        <begin position="6980"/>
        <end position="6994"/>
    </location>
</feature>
<feature type="compositionally biased region" description="Basic and acidic residues" evidence="7">
    <location>
        <begin position="4190"/>
        <end position="4199"/>
    </location>
</feature>
<evidence type="ECO:0000256" key="3">
    <source>
        <dbReference type="ARBA" id="ARBA00022737"/>
    </source>
</evidence>
<feature type="compositionally biased region" description="Low complexity" evidence="7">
    <location>
        <begin position="6998"/>
        <end position="7007"/>
    </location>
</feature>
<feature type="compositionally biased region" description="Polar residues" evidence="7">
    <location>
        <begin position="3548"/>
        <end position="3576"/>
    </location>
</feature>
<feature type="compositionally biased region" description="Basic and acidic residues" evidence="7">
    <location>
        <begin position="1564"/>
        <end position="1591"/>
    </location>
</feature>
<feature type="compositionally biased region" description="Basic and acidic residues" evidence="7">
    <location>
        <begin position="1454"/>
        <end position="1473"/>
    </location>
</feature>
<feature type="region of interest" description="Disordered" evidence="7">
    <location>
        <begin position="3332"/>
        <end position="3593"/>
    </location>
</feature>
<feature type="compositionally biased region" description="Polar residues" evidence="7">
    <location>
        <begin position="3880"/>
        <end position="3905"/>
    </location>
</feature>
<feature type="region of interest" description="Disordered" evidence="7">
    <location>
        <begin position="1037"/>
        <end position="1086"/>
    </location>
</feature>
<feature type="region of interest" description="Disordered" evidence="7">
    <location>
        <begin position="3165"/>
        <end position="3223"/>
    </location>
</feature>
<feature type="compositionally biased region" description="Polar residues" evidence="7">
    <location>
        <begin position="3584"/>
        <end position="3593"/>
    </location>
</feature>
<feature type="region of interest" description="Disordered" evidence="7">
    <location>
        <begin position="1422"/>
        <end position="1644"/>
    </location>
</feature>
<feature type="region of interest" description="Disordered" evidence="7">
    <location>
        <begin position="4085"/>
        <end position="4131"/>
    </location>
</feature>
<feature type="region of interest" description="Disordered" evidence="7">
    <location>
        <begin position="6090"/>
        <end position="6119"/>
    </location>
</feature>
<feature type="compositionally biased region" description="Basic and acidic residues" evidence="7">
    <location>
        <begin position="6628"/>
        <end position="6643"/>
    </location>
</feature>
<feature type="region of interest" description="Disordered" evidence="7">
    <location>
        <begin position="6707"/>
        <end position="6885"/>
    </location>
</feature>
<feature type="region of interest" description="Disordered" evidence="7">
    <location>
        <begin position="2845"/>
        <end position="2873"/>
    </location>
</feature>
<feature type="region of interest" description="Disordered" evidence="7">
    <location>
        <begin position="784"/>
        <end position="856"/>
    </location>
</feature>
<feature type="region of interest" description="Disordered" evidence="7">
    <location>
        <begin position="4169"/>
        <end position="4199"/>
    </location>
</feature>
<feature type="region of interest" description="Disordered" evidence="7">
    <location>
        <begin position="6602"/>
        <end position="6659"/>
    </location>
</feature>
<dbReference type="GO" id="GO:0034993">
    <property type="term" value="C:meiotic nuclear membrane microtubule tethering complex"/>
    <property type="evidence" value="ECO:0007669"/>
    <property type="project" value="TreeGrafter"/>
</dbReference>
<feature type="compositionally biased region" description="Basic and acidic residues" evidence="7">
    <location>
        <begin position="1533"/>
        <end position="1546"/>
    </location>
</feature>
<feature type="compositionally biased region" description="Basic and acidic residues" evidence="7">
    <location>
        <begin position="3334"/>
        <end position="3346"/>
    </location>
</feature>
<feature type="compositionally biased region" description="Basic and acidic residues" evidence="7">
    <location>
        <begin position="3487"/>
        <end position="3515"/>
    </location>
</feature>
<feature type="region of interest" description="Disordered" evidence="7">
    <location>
        <begin position="919"/>
        <end position="1025"/>
    </location>
</feature>
<feature type="compositionally biased region" description="Polar residues" evidence="7">
    <location>
        <begin position="6931"/>
        <end position="6957"/>
    </location>
</feature>
<gene>
    <name evidence="8" type="ORF">HF086_008067</name>
</gene>
<dbReference type="InterPro" id="IPR052403">
    <property type="entry name" value="LINC-complex_assoc"/>
</dbReference>
<feature type="region of interest" description="Disordered" evidence="7">
    <location>
        <begin position="5601"/>
        <end position="5623"/>
    </location>
</feature>
<feature type="compositionally biased region" description="Low complexity" evidence="7">
    <location>
        <begin position="6387"/>
        <end position="6402"/>
    </location>
</feature>
<feature type="compositionally biased region" description="Basic and acidic residues" evidence="7">
    <location>
        <begin position="6755"/>
        <end position="6770"/>
    </location>
</feature>
<accession>A0A922MNG9</accession>
<feature type="region of interest" description="Disordered" evidence="7">
    <location>
        <begin position="1927"/>
        <end position="1956"/>
    </location>
</feature>
<comment type="subcellular location">
    <subcellularLocation>
        <location evidence="1">Membrane</location>
    </subcellularLocation>
</comment>
<feature type="region of interest" description="Disordered" evidence="7">
    <location>
        <begin position="4906"/>
        <end position="4931"/>
    </location>
</feature>
<feature type="compositionally biased region" description="Polar residues" evidence="7">
    <location>
        <begin position="6857"/>
        <end position="6878"/>
    </location>
</feature>
<feature type="region of interest" description="Disordered" evidence="7">
    <location>
        <begin position="4803"/>
        <end position="4882"/>
    </location>
</feature>
<feature type="coiled-coil region" evidence="6">
    <location>
        <begin position="270"/>
        <end position="307"/>
    </location>
</feature>
<evidence type="ECO:0000256" key="6">
    <source>
        <dbReference type="SAM" id="Coils"/>
    </source>
</evidence>
<feature type="region of interest" description="Disordered" evidence="7">
    <location>
        <begin position="539"/>
        <end position="570"/>
    </location>
</feature>
<keyword evidence="6" id="KW-0175">Coiled coil</keyword>
<reference evidence="8" key="1">
    <citation type="journal article" date="2021" name="G3 (Bethesda)">
        <title>Genome and transcriptome analysis of the beet armyworm Spodoptera exigua reveals targets for pest control. .</title>
        <authorList>
            <person name="Simon S."/>
            <person name="Breeschoten T."/>
            <person name="Jansen H.J."/>
            <person name="Dirks R.P."/>
            <person name="Schranz M.E."/>
            <person name="Ros V.I.D."/>
        </authorList>
    </citation>
    <scope>NUCLEOTIDE SEQUENCE</scope>
    <source>
        <strain evidence="8">TB_SE_WUR_2020</strain>
    </source>
</reference>
<feature type="compositionally biased region" description="Basic and acidic residues" evidence="7">
    <location>
        <begin position="5251"/>
        <end position="5275"/>
    </location>
</feature>
<sequence length="7956" mass="892366">MVSGGRRSRGSRHRNIRLRQTLAARLAEIDDIVSEFDRVSERIDEFRQQIEVLTAKVRTFYVFGEDEADSVRALTNEVSDLVERTKNFTEESRKRYGGSAPADVAQELSSLELSSEALAAAMEEKEREWKRARTARSEYATDVEDVQAWVRSAELTARDRTLAPEPYRERLVATRAEVPNVADRVERLTRNARAIVEGSRDAGERQLVQSTVTALSDQFSAVCSELEARQAAVEDACDAVARFLTLLEKVLLWVETQRAFLARPLPLADLQEAQQKQTEYGNALKSCKQQAKNLADMAKEIEAIERVTSPGDLPSRLEAAENATVDVEKRLAKTNGLLQELAEEWERCEKKLKDVGHWLEATSRTLETPQNAKKPLRDRLALREKLINDISTQKTKISYAVEKLNVHFGPDGVAAQSVGPEGVEAAARSLAASLDALAAQTGAQAAALARALAQVEAYCADVGRLRAQLLQAEQQLRQAAQPNYSPREPERASRHQQDVARRIEELTGAIYALDPYFVMPATDEHAATLSMLVTSATHARNYRRARSPERRQRARLAPAPAAPAARARSPCWAPGGVTYAEIVKGSGSRSSSRGSRAPDDHEPPRASPSPPELADVGSDPVEVLVEPCVLSERVDEPVSRSDTRVTESISVSEPYGGDVIVYYDDFTSRSEPEPVTEYYAEPPVEYREMPIDVPATIYQESPEPLSKLPEQPMMEIQLIESERDASPMPKNRSHELSYAEILALGLRKQPRTHSVTSLPKPQVAQVELVKEIVVECVERSPPIQQYESKVEKIEPPRFKPDRPERPEKTNRLERSDRPERPAPRSRSRDMPRQRRGPEKRPSKAHDIQAMKKKKTMKKVIEVEDFDEPEQPIEVQLTPISNTLIKSTTSESTVETVYKEVTKKLQHSATVVETVTEIVAEDSQPETSAEEVEHKKPKKKQKPKKPKSPEDEIQKALKEIEELERSKKKKAREPRDKSKDSITDVLTVDAPKEPITIDSKKMNSKEMETQIKSKKKKGHKESPDITTDVTTEFITVESSAPVEVTTKEIKPKKKKSQKQASLDKSELNSIDSVTERPSECIQKPIETKSDSDSVSIVEIVSQPEITECNQTRTRLVDDLVKEQDFKNGDELHKESSMEVISTVTSSVTHHISTSETVTITSTENIVSESSPSEIILSDYATSQPAFEIDLQEQVTDNIALPTDSIISETETTKTPVKHNVEQASVVKECELFSVQNQALNQEDQANKKPSKNKKKSQKCRQKPEEDITSEFICKESEKVEPEKKPVTIIESIQEKLEEVVAGEDLPSKQLEKNVPQSVQTAAEKLVILEEIETVLSENQTSQLEHQQQTTLLQTLQQGQTVELETVQIEQEEQIQQSDKKIKVDELTSKNKKKKKQKKLEKNSEPVLFEDKKSVVLIEENVKSLSLEPPAREIPNIVEQVEEQKPQKKKKSKKGKPTEVKDDTVETTVVERKEIVLPTTKLEASPKTIEELQSQEDSKRKKKSKSKPKPVENEQKFEFKETVEIEVPSPETSLEETKVEEPAFEEVKSHKKRKSKKQKIEDDDIEKALKEIERTEGSKKKPKEKTPKQKGKPDQSIPLTTEPEEVKQEIQESKVFEQESLADISLEKVEHDTSPEENTENTQPIEHIDWNAMLEEEEESLTEIPFESVKQEPESPISETAYIANQVTILQETTDLLESERTVSKIEPTTEQTVLPGKSSENVKDQTVFEEVQQQFIEPSLASEQNNNDKFFSTEVVKEGSYNIVEEVTHYEPITQDVETRTIYLITHEEKKLPPIRTVKVFRSKSNSLEEPQPAGDDVVLSEKTINKITDDKSSINVSDNVLDSKVVTGKLSSEINVVEIDVTDIDSIPEAVKGNVIENVTSESSVLTRELITNVVSEKTTKETITVDDAVNINKIEVTTQKLLTPTDQISDKTGETPEKFTNEFENETVPDKSGNQLSEEDFSEIIEQAIFGSVQDRNRTITENKSKDKSTNIPYQELLNEVKTYSENLDTYQLDYDYSQLITSQRESQVSQGEESIVVQQERPIKPVTELEADELSPDTEVRPAVVTEKNKDTDVNYSEDAIEKSTDKLKENVLKNTFATVVSTNTEIQHVVDFIKSESSVLIPLDQVDATALKTDTNVNIEDVVNPEPKLVSSVDEEEPRISYYEIKDAEVILASLVSEEKSETTTDAHEKTVSSSRVSETVKKSENTSMVQETLEKVQYESLTNEDAKKDRVSPVKEEAPRVNYHEIKDAEIILASQSIPKEESNSPNVVNTLKTVNVEDEMLKTLCKTTTTLKAVTNQTADLISAEKVLLEPEVPEIKVITDGDDKLLTGLRPLSYEEVPRHSYHEIMDAERNLATITRQPHDFEQVKPDSSVIEAPKDQPATAVEVPKVNYQEIADAEKHLATVAVTSKAPEEKFDSEVESSTLASTSSICEPIFEAPRVSYHEISDAENLLATILSRDASKESSPIDTSENVLVTSQVEETTFAAESTERVDVVITSGRTESQQNMVNHVPHNDVSIHDDEISPIIENVPQLVPEPEPIRQAIYEVPRFSYHEINDAESLFAFSRISIEEVEVPVEISDTTTTERDTIITETVPDNFLVPATSVSEEVKQITSPEEVKTVFEPLRHSYHEIQDAERTLASMKVDQVPQTSEEKPTSIRDLTKAPSEHVEETLLQVGSQRPKTDKEHTIDFLTNESILSEPVQNIVTDVEKPSALQKAHLAKIALSFEVDDLSNTPVSVVYGSEGTATPIQELQSPVFKTEEMVPESPDIPKTTDNVDMPKVEELKQNLYEPSVEDDTFEIIDHSEVTNIVTNVKDSEPEDIKLPKPAESSNIVNISTSEVQSLSETTSNQQDSTPEQPRSITPKTSDDHIAVKNLIEEALQEHESTTVTRTKPAYETFVIDDLNESLVPVVFGDIKDIEHSIKYRKEELLLQTEPLEPVQPTKSVEKIITIANEEELKESASSIEDIEIVETEGFTIPHPSEYVELGPSTVVELDAKPDTISADTQSEVFDSVINLPETQIVKKTDLDTHIPSTDFKTEHIVSKDIREIQLTQTETVSRVEKSPIHSLHDLLPEIDSIPEFKPSYSNTVLFSKLSADAPEFTPSYMYQTVTTVSESRSDVVGDAHAPITVEEESIHIVTEEKPSMPQISYSSVLQTKKEKIEVEPQTPPSPVEKVVVPDVPDEVNEERVETKSKKNKKRKKKDRDEKKESKSAETVPIVPLSAPTQAAVPAVLPEPVNVWVKAAEEGKSYADVLAEGLAHEQREFIQIVSEKPKERELSQPRIEKAQHDVAKMVKPTQDIKDIVEIKDVVSENEHSIGSWAKIVAKRSSPERIQKEDEPHVTSTHVPTKAPMIFVDESESDHQRPEVEVDAEGFITVDRSRRSRSKSREARSRSGVSQNRETREKSENRFEALTTTLRPDDVESTQSPSEDEKPAKKPSRKSRSSKSRDKEMKPKAPVVAPSTSDEDKQPPKKDKKKRSSKSKDKVVPVPVEEKLKPDIVEISEPLKEEEKDDELPSTTSVQSEPKKKNKKKKKEKKPVEMSETTEASSPLEVTSSEQEIFLEATSTTKTLQRKLDTPVSTPESIQTPIKDRVFSEAQFWKMDPSTLDVSEIISVEIQHTPKETYKIEIKENVPTEELITKSEETQKPKDFEPVCSPAKYLSEEITSVETQIHELAEDQSLESKMADLQREIEEMLLPENDSSLTSDDSPKELTDTQTSMEYQYDELLDNMTPSLASPELDVEPKSIEESTLETTFEDNNTKHDEDLDDKHISMSMIDSVLDDTEPLSITETHSLEHSEGLLVTQEEDTPRDSTKLDTSSSSVTTITTSEKVKIIPKDVLETMIKDTMAKQEITSSVVKTTTTISGLDVKQDEPTTASKSTKPTQEEISTTPPVLQNTGVEGKKPQVITFIETEKNIQLPEATEKKETIDDSVTRFIEMEKSQTDILSSDVKNPELKNIELLSTSTKENISEQENISADFVSNVPLSNIDTNTNTITNLKADSFWTDKHKIDDAELLFIERQSVERTIVSVDTDETHVDEGISVEDNIIIDNTFWPEKHLYHDAECQYFLSLARKAKTPTNDTTETKVTDQNDKDRDQGGSSGHSSEGEEPKDPSGSPYDPDYISMDLPGGICSWKDKSSYLSVETPVVDDADVLNEPVSREDILTTLPIAPAPSSSTQEPEETPQRTTKDELSNDIETLLEEIRDVQTRLADLPDESLVTMAEGLKEGISILLKCEEAAEILETKIMEYRQEQEVQTLLKDLVIMRAKISKLLKQANDGLEITEEAKVQVAIQAKEIEENKEKIAKLDKWLETINNGLKETVQQSEVLTEEDIIRYIEIYDRYLMEYEEYETIMKSITVISQDETSQSLKVKLVAMQKALMETKNLVNIEIERLRQVLLQMKSAPEVIDDDISQTDRTIDSTSMPEEVVSPRESQIIKEKEDLEKVPSVKQPSAEESVKVTVQESKPSPGKPEPVQVQVVKETVAIETQTGKSLMSEPPSVSDKSVICQPEAIVTHDVSITCAPPIEMAVQTSEPHSEPKEILENIQVRQTISDGHETIEIASRPVVREQKLDEKSLLVDANYKDDNFRKDSQLNITHSLPQSFETVMVEPDETTTEVVVDADGTKRIIVKKVRKTLVTRQQILQSQQHESHILSSDLPLDQAYSQIVIRDEKAGTSTTLEDGGVQHMEYQSYGGQVITSLPGGEVTIQEFTSKPDMKITMEKDMNPEQILLLAEGHELPQVQTSTSSVTAVVQQVTKRIVKTRRRIIRRVVIIDGKEHVTEEIIEEPDNVDVVEEQIPRVSINVRERGDVPPSGGEDDDDRRDDHPALPPRKDDDSSKADRPKYDKPDDKPSEARPQDGTPKDEKPDDSQDQQVDAPVELTQAQQLEKMMQDFIQKEGTTHRTITQSTTRVQTSQERESTPVKTVTVSESFEILPGHVHGQEPIETTYIVQEPHDEDGQTTLITEGMNHSTFESSSTNVATVVQKVTRKITRTRRRIIKHIQIIDGKEHVTEEVIEEPDDVEVIEEEPQISHSIQTEGVKTKRIRIIKQVQIIDGKEHVTEQIVEEPDDEYVPDSTITTEIDVKLSKPEALEVIQEDVKSEFPTITKSTTVTVMPTQKDTTMIDVTKGLIGSEIEHFTETKPETKQMTVTKETTPSSLKKTGDETDSTVKIVKETIQFNEPEITTTKSTKETDGVTTTKVTRHVTSELSTVTSTDTQRDTSLIDVTKSLITSEIEHASGPQEASKKPKELITSEPIKDVPVKSEPADDVPIKSELVKDVSVKSEPGDEVPVKSEPVKEELGKTEIAKEKIVTSVPIKEEPVKFDSPDVTVITKTVTVTSPVDETKTTFIVTTKKSISDVAQQENIPTVGTSEPVYLQEPKEEENLPAKEKVTKDKIQEPEKVMQVIQKTVQSTEPEITITKKTSSITQVTGIINDAPKVTETITKTIRTEIPETNGIKDTTLVDITKSLLESEMDHSVVSKIPASPVKNVTETKETKQSPAIETKELKKSKPVEPVDEILSEPQEIKPKVTVEVKLTEQRLPATDDSTDKAFTKQPQMVADKTIKTQKDSSLHDITKSFIGTEIDHSAIHKTSTKPMKNEEIDQLSKPSTETPKNDEIIPETQKIMKSPETDKVMDNKTVTTTTQKTITTAGSVQQTKSTVETFVTKSPEIVTIVKETIEIEPETIGTTQDIFLPEPEMAQALEVTDVTPASTTDVPKDTGLVDLTKSFIGSEMDHTIVSKIPASPIKREESLEMAIEAIEEPKTPETLVPAKETAISETETATRIPEQIDEQIITKLKTPDVSVEDQKIVETLKTPVKETISEKKPKDGSVQFITQEITEQQGVTQYNVSEFTQELLEKESVHTGAIHPIKQLEKPKEVSSDVPKDPSGVPVTQISTSTVIEPKNPVQSGDKPSSVLISIKEQPLREKEEIVSIITKETVTSEEPEPKAPEVVEQPSIPVLEDGKPISPERGFPEVEIDNKPKIGVVKLIKEFINQESSDKYERIADTNKTDVEKTVSQVTTEKAPTQSSIEVEPLKIGTVISVADVTEVPAAPEMSYIRQFEPHVQGSSDSVNKLLMTFGQPEKQDVPSQTTELSDSTRPRPDRPGTKYDVSMLLHSERQDTDIRGFKPEPKVTQLDKPEQTVDISLSLTKSREAEKVKPVVQYELKVEDLETEPIVVKKDIEVILPSEVKITKEKVIVPIADEVREEPKAEITPPESVKESKKSRRKKKHKTDSITSESTEIETDKSIAGTDSSSLSHYVELPVSPPRESPTPTEDVLEPVAAEPKEPTPVVKSATPETEPQVPEKIKTPDAPVPEEPQIPEIEDSYVESESLTISEEKGYEAEDLSLGPVPTPNIKKKHKKRKPHRESEETAYPVITTTETDETTVTTPVEMREPSKKGRDKRRKKKTSVEPVKSPSEPDVEPEPVIEPEPVVKPESPKLGTEVEASSPKEESYHTISETSDITTVKIVEECVQSSPETAEREVGTILKFPVPVVEEIATTEYSIQTSPEEPEPIEEVPRPETSDIEMQTTPTSMSEVITQTTPVKDKEAHTQTVEEVVTVVEKIMSDTEIQTSRSETPEQVIQLEATTQVIPHDISTPEEKFSQTSPVVEEPIVVEEKPVTPETITESREMQTSPLPVVQKDEKSTEVIVETTETDIQTVQKEITEQGTSTTPIQEKELTEMGMQTPEVPLVSTFTQSDTPEPEPEKEVELSPAEVPEVPLLPSLEIKKEIITVDSTQQTTPREEVEPPRLEVKEVETIDTSQQTTPREPEPVIQELPDLPEKQASPAEPAPVVEPFTEPAVEPTKKITTVDSTQQTSPRSPPVELAPTPIPALDLERRDVITIDSTQQTSPRNYSEDSISTSTDEPYEIHLKAQISIPQATTEFIESERSFEEPPQSILGDKCKQKKRRPKKKTESPLVQSPESLSDPINTELSLSVTPTSEDMSLKDASSIDEGISQLASPMMPKQTQHKLTYSDVVQRSKSKSPSPSKTIISHKSEKARLLDALEKRTQSVTEPQKTIPDDSMTVALLEPSVEKSYNLVVNKELDEVKNSIESNDPTRTERSVIIVIETISIWLEEIQYKIQRQTVSGVKSTEETERLNTLKKHVHDLKHIIEVTEVSEEIITLIETLTRQVDAVNTLNSQSSIKVKEVEKEWIKFLEDTDKLSYSVEAVKNTLDDVILSELPTQQKLEKLDKIETNNLDNFETIRKMFKRCRSLVEANPKRECPSKLYNAEDDTKQVENTINTERDRLLQLASLAEEYEQTLQDFGQITDVAEALLDGKIIVSDLDHLHEEIQKHRKFFVNLSHCRAILESLEDNLDSETRAKFSSLHNALHDRATIIIDRAASRAQQMTLAASRWSLLQHGMKEEQQWLIVAQQRVPDLSNVTSRDHEQYINLYQSLSLDVSHHYAKMLRLLSITESLQNLIVCSGLESECSVALDTLLKLQEDVDSRLTRLTAFKENWMTYDLLIDRIEGWMKVANRELEFITPENITTTGNLRRFWELKAQHEVHNNLKNESGVQFEKALEILPVSDEMVQRQFFSKIEDKWSELASKIDNIHSSAIQNISDRDVSSGEKLNILEEELRELRAALESLKGVIKSEDELNLYIERLQVMTGRIDRIQNELGRLSLLPTAESERLGVLLTQSGILDDQISEELERSMLLKEKIVQVQAGIIRCQKSQRRARLTLEECEAAERLGSDVVERASENCDKLIDELASQWRDILALRQSLHTLPTSLRVVVSPTGVERDISALQETHAELEAACSDLSSRLRAKLHLWRRFERQLELVQGAVREADYMVELLTVQGQVDYDRLLKATEKLETLSESLSRRSGELVGELTAAAAPLQASTEPSVAASLRRELDDAAAAYEHTCTNLNQLCDKYHKAVELWKRYRDAAAAVRAFADFQESRIHALRPDDAPNTAQNDTVFSIRLGEDRMDCLRI</sequence>
<feature type="compositionally biased region" description="Basic residues" evidence="7">
    <location>
        <begin position="3442"/>
        <end position="3451"/>
    </location>
</feature>
<evidence type="ECO:0000256" key="7">
    <source>
        <dbReference type="SAM" id="MobiDB-lite"/>
    </source>
</evidence>
<dbReference type="SUPFAM" id="SSF46966">
    <property type="entry name" value="Spectrin repeat"/>
    <property type="match status" value="2"/>
</dbReference>
<dbReference type="Gene3D" id="1.20.58.60">
    <property type="match status" value="2"/>
</dbReference>
<feature type="compositionally biased region" description="Basic residues" evidence="7">
    <location>
        <begin position="1247"/>
        <end position="1259"/>
    </location>
</feature>
<name>A0A922MNG9_SPOEX</name>
<feature type="compositionally biased region" description="Polar residues" evidence="7">
    <location>
        <begin position="2845"/>
        <end position="2870"/>
    </location>
</feature>
<feature type="compositionally biased region" description="Low complexity" evidence="7">
    <location>
        <begin position="585"/>
        <end position="595"/>
    </location>
</feature>
<feature type="compositionally biased region" description="Low complexity" evidence="7">
    <location>
        <begin position="555"/>
        <end position="570"/>
    </location>
</feature>
<feature type="region of interest" description="Disordered" evidence="7">
    <location>
        <begin position="2182"/>
        <end position="2212"/>
    </location>
</feature>
<evidence type="ECO:0000313" key="9">
    <source>
        <dbReference type="Proteomes" id="UP000814243"/>
    </source>
</evidence>
<feature type="region of interest" description="Disordered" evidence="7">
    <location>
        <begin position="6898"/>
        <end position="6962"/>
    </location>
</feature>
<dbReference type="GO" id="GO:0005640">
    <property type="term" value="C:nuclear outer membrane"/>
    <property type="evidence" value="ECO:0007669"/>
    <property type="project" value="TreeGrafter"/>
</dbReference>
<dbReference type="EMBL" id="JACEFF010000297">
    <property type="protein sequence ID" value="KAH9639972.1"/>
    <property type="molecule type" value="Genomic_DNA"/>
</dbReference>
<feature type="compositionally biased region" description="Basic and acidic residues" evidence="7">
    <location>
        <begin position="1507"/>
        <end position="1521"/>
    </location>
</feature>
<dbReference type="InterPro" id="IPR018159">
    <property type="entry name" value="Spectrin/alpha-actinin"/>
</dbReference>
<dbReference type="Proteomes" id="UP000814243">
    <property type="component" value="Unassembled WGS sequence"/>
</dbReference>
<evidence type="ECO:0000256" key="1">
    <source>
        <dbReference type="ARBA" id="ARBA00004370"/>
    </source>
</evidence>
<keyword evidence="2" id="KW-0812">Transmembrane</keyword>
<feature type="compositionally biased region" description="Basic and acidic residues" evidence="7">
    <location>
        <begin position="972"/>
        <end position="981"/>
    </location>
</feature>
<feature type="region of interest" description="Disordered" evidence="7">
    <location>
        <begin position="3876"/>
        <end position="3905"/>
    </location>
</feature>
<dbReference type="GO" id="GO:0005737">
    <property type="term" value="C:cytoplasm"/>
    <property type="evidence" value="ECO:0007669"/>
    <property type="project" value="TreeGrafter"/>
</dbReference>
<feature type="compositionally biased region" description="Basic and acidic residues" evidence="7">
    <location>
        <begin position="1623"/>
        <end position="1632"/>
    </location>
</feature>
<evidence type="ECO:0000256" key="2">
    <source>
        <dbReference type="ARBA" id="ARBA00022692"/>
    </source>
</evidence>
<keyword evidence="4" id="KW-1133">Transmembrane helix</keyword>
<feature type="compositionally biased region" description="Basic and acidic residues" evidence="7">
    <location>
        <begin position="946"/>
        <end position="964"/>
    </location>
</feature>